<evidence type="ECO:0000256" key="4">
    <source>
        <dbReference type="ARBA" id="ARBA00047607"/>
    </source>
</evidence>
<evidence type="ECO:0000256" key="3">
    <source>
        <dbReference type="ARBA" id="ARBA00022801"/>
    </source>
</evidence>
<dbReference type="Proteomes" id="UP000294664">
    <property type="component" value="Unassembled WGS sequence"/>
</dbReference>
<dbReference type="InterPro" id="IPR043129">
    <property type="entry name" value="ATPase_NBD"/>
</dbReference>
<feature type="domain" description="Ppx/GppA phosphatase N-terminal" evidence="5">
    <location>
        <begin position="49"/>
        <end position="327"/>
    </location>
</feature>
<comment type="catalytic activity">
    <reaction evidence="4">
        <text>[phosphate](n) + H2O = [phosphate](n-1) + phosphate + H(+)</text>
        <dbReference type="Rhea" id="RHEA:21528"/>
        <dbReference type="Rhea" id="RHEA-COMP:9859"/>
        <dbReference type="Rhea" id="RHEA-COMP:14279"/>
        <dbReference type="ChEBI" id="CHEBI:15377"/>
        <dbReference type="ChEBI" id="CHEBI:15378"/>
        <dbReference type="ChEBI" id="CHEBI:16838"/>
        <dbReference type="ChEBI" id="CHEBI:43474"/>
        <dbReference type="EC" id="3.6.1.11"/>
    </reaction>
</comment>
<dbReference type="Pfam" id="PF02541">
    <property type="entry name" value="Ppx-GppA"/>
    <property type="match status" value="1"/>
</dbReference>
<reference evidence="7 8" key="1">
    <citation type="submission" date="2019-03" db="EMBL/GenBank/DDBJ databases">
        <title>Genomic Encyclopedia of Type Strains, Phase IV (KMG-IV): sequencing the most valuable type-strain genomes for metagenomic binning, comparative biology and taxonomic classification.</title>
        <authorList>
            <person name="Goeker M."/>
        </authorList>
    </citation>
    <scope>NUCLEOTIDE SEQUENCE [LARGE SCALE GENOMIC DNA]</scope>
    <source>
        <strain evidence="7 8">DSM 9035</strain>
    </source>
</reference>
<keyword evidence="8" id="KW-1185">Reference proteome</keyword>
<proteinExistence type="inferred from homology"/>
<feature type="domain" description="Exopolyphosphatase C-terminal" evidence="6">
    <location>
        <begin position="337"/>
        <end position="519"/>
    </location>
</feature>
<comment type="caution">
    <text evidence="7">The sequence shown here is derived from an EMBL/GenBank/DDBJ whole genome shotgun (WGS) entry which is preliminary data.</text>
</comment>
<dbReference type="EMBL" id="SMAI01000001">
    <property type="protein sequence ID" value="TCT08191.1"/>
    <property type="molecule type" value="Genomic_DNA"/>
</dbReference>
<evidence type="ECO:0000256" key="2">
    <source>
        <dbReference type="ARBA" id="ARBA00012451"/>
    </source>
</evidence>
<accession>A0A4R3M4G3</accession>
<dbReference type="AlphaFoldDB" id="A0A4R3M4G3"/>
<evidence type="ECO:0000313" key="8">
    <source>
        <dbReference type="Proteomes" id="UP000294664"/>
    </source>
</evidence>
<dbReference type="InterPro" id="IPR003695">
    <property type="entry name" value="Ppx_GppA_N"/>
</dbReference>
<dbReference type="EC" id="3.6.1.11" evidence="2"/>
<dbReference type="PANTHER" id="PTHR30005:SF0">
    <property type="entry name" value="RETROGRADE REGULATION PROTEIN 2"/>
    <property type="match status" value="1"/>
</dbReference>
<comment type="similarity">
    <text evidence="1">Belongs to the GppA/Ppx family.</text>
</comment>
<dbReference type="GO" id="GO:0004309">
    <property type="term" value="F:exopolyphosphatase activity"/>
    <property type="evidence" value="ECO:0007669"/>
    <property type="project" value="UniProtKB-EC"/>
</dbReference>
<dbReference type="InterPro" id="IPR022371">
    <property type="entry name" value="Exopolyphosphatase"/>
</dbReference>
<gene>
    <name evidence="7" type="ORF">EDC64_101713</name>
</gene>
<dbReference type="NCBIfam" id="TIGR03706">
    <property type="entry name" value="exo_poly_only"/>
    <property type="match status" value="1"/>
</dbReference>
<dbReference type="InterPro" id="IPR048951">
    <property type="entry name" value="Ppx_C"/>
</dbReference>
<dbReference type="Gene3D" id="1.10.3210.10">
    <property type="entry name" value="Hypothetical protein af1432"/>
    <property type="match status" value="1"/>
</dbReference>
<dbReference type="GO" id="GO:0006793">
    <property type="term" value="P:phosphorus metabolic process"/>
    <property type="evidence" value="ECO:0007669"/>
    <property type="project" value="InterPro"/>
</dbReference>
<dbReference type="PANTHER" id="PTHR30005">
    <property type="entry name" value="EXOPOLYPHOSPHATASE"/>
    <property type="match status" value="1"/>
</dbReference>
<dbReference type="SUPFAM" id="SSF53067">
    <property type="entry name" value="Actin-like ATPase domain"/>
    <property type="match status" value="2"/>
</dbReference>
<name>A0A4R3M4G3_9HYPH</name>
<organism evidence="7 8">
    <name type="scientific">Aquabacter spiritensis</name>
    <dbReference type="NCBI Taxonomy" id="933073"/>
    <lineage>
        <taxon>Bacteria</taxon>
        <taxon>Pseudomonadati</taxon>
        <taxon>Pseudomonadota</taxon>
        <taxon>Alphaproteobacteria</taxon>
        <taxon>Hyphomicrobiales</taxon>
        <taxon>Xanthobacteraceae</taxon>
        <taxon>Aquabacter</taxon>
    </lineage>
</organism>
<dbReference type="Gene3D" id="3.30.420.150">
    <property type="entry name" value="Exopolyphosphatase. Domain 2"/>
    <property type="match status" value="1"/>
</dbReference>
<evidence type="ECO:0000313" key="7">
    <source>
        <dbReference type="EMBL" id="TCT08191.1"/>
    </source>
</evidence>
<evidence type="ECO:0000259" key="5">
    <source>
        <dbReference type="Pfam" id="PF02541"/>
    </source>
</evidence>
<keyword evidence="3" id="KW-0378">Hydrolase</keyword>
<evidence type="ECO:0000259" key="6">
    <source>
        <dbReference type="Pfam" id="PF21697"/>
    </source>
</evidence>
<sequence length="528" mass="57077">MESLSKILRRAVSFSAGDPRGWGPHLTDQMTVAAPIAVIDIGSNSVRLVVYEALSRAPTPIFNEKALCGLGREVVSTGRLAEDAIEKALSALRRFRGLCDAMQVETLHALATAAARDAKNGPAFIAECEAICRTKIEILTGKREAELAALGVISGIHDPDGIAGDLGGGSLELVDVTGTSVAGEGITLPLGSLALQDRSAKSMRKAERIVRDAMEDAAVLPNLAGRTFYAVGGTWRALARLHMFQKDYPLHVMHGYTIPAKEALAFARSVHRGEVEALGNIEAVSMARRPLLSYGALVLENLVRIGRPAQVMISALGVREGLLYSRLDPPQRAEDPLLLAAQEFNLLRSRAPLHQEEMVAWTDHFFASSPALEESAEERRIRHAACLLADVSWRAHPDYRGEQSLNVIAHAAFAGVDHPSRVAVALPVYFRHIGLTPEQPPPRLLELVTPAALDRARILGAAMRVAYPLSAAMPGILPSSRMEVRGDTVVLTVPRALSDMVNERLQSRLRALCRLIGREPVVEVEGRG</sequence>
<evidence type="ECO:0000256" key="1">
    <source>
        <dbReference type="ARBA" id="ARBA00007125"/>
    </source>
</evidence>
<dbReference type="SUPFAM" id="SSF109604">
    <property type="entry name" value="HD-domain/PDEase-like"/>
    <property type="match status" value="1"/>
</dbReference>
<protein>
    <recommendedName>
        <fullName evidence="2">exopolyphosphatase</fullName>
        <ecNumber evidence="2">3.6.1.11</ecNumber>
    </recommendedName>
</protein>
<dbReference type="InterPro" id="IPR050273">
    <property type="entry name" value="GppA/Ppx_hydrolase"/>
</dbReference>
<dbReference type="Gene3D" id="3.30.420.40">
    <property type="match status" value="1"/>
</dbReference>
<dbReference type="Pfam" id="PF21697">
    <property type="entry name" value="Ppx_C"/>
    <property type="match status" value="1"/>
</dbReference>
<dbReference type="CDD" id="cd24052">
    <property type="entry name" value="ASKHA_NBD_HpPPX-GppA-like"/>
    <property type="match status" value="1"/>
</dbReference>